<dbReference type="SUPFAM" id="SSF47240">
    <property type="entry name" value="Ferritin-like"/>
    <property type="match status" value="1"/>
</dbReference>
<organism evidence="2">
    <name type="scientific">uncultured Segetibacter sp</name>
    <dbReference type="NCBI Taxonomy" id="481133"/>
    <lineage>
        <taxon>Bacteria</taxon>
        <taxon>Pseudomonadati</taxon>
        <taxon>Bacteroidota</taxon>
        <taxon>Chitinophagia</taxon>
        <taxon>Chitinophagales</taxon>
        <taxon>Chitinophagaceae</taxon>
        <taxon>Segetibacter</taxon>
        <taxon>environmental samples</taxon>
    </lineage>
</organism>
<accession>A0A6J4TEF4</accession>
<dbReference type="InterPro" id="IPR009078">
    <property type="entry name" value="Ferritin-like_SF"/>
</dbReference>
<dbReference type="PANTHER" id="PTHR30565:SF9">
    <property type="entry name" value="PROTEIN YCIF"/>
    <property type="match status" value="1"/>
</dbReference>
<evidence type="ECO:0000256" key="1">
    <source>
        <dbReference type="SAM" id="MobiDB-lite"/>
    </source>
</evidence>
<gene>
    <name evidence="2" type="ORF">AVDCRST_MAG96-2955</name>
</gene>
<feature type="compositionally biased region" description="Acidic residues" evidence="1">
    <location>
        <begin position="181"/>
        <end position="190"/>
    </location>
</feature>
<proteinExistence type="predicted"/>
<evidence type="ECO:0000313" key="2">
    <source>
        <dbReference type="EMBL" id="CAA9521605.1"/>
    </source>
</evidence>
<dbReference type="PANTHER" id="PTHR30565">
    <property type="entry name" value="PROTEIN YCIF"/>
    <property type="match status" value="1"/>
</dbReference>
<feature type="compositionally biased region" description="Polar residues" evidence="1">
    <location>
        <begin position="191"/>
        <end position="205"/>
    </location>
</feature>
<sequence length="225" mass="25101">MIKNLADLLMRLIRNLSAAEDHMFNALPAIIEKAQHTSLKNALNHHRNLTAEQKKRLEQIAQMLLPKETEELLQFNPDSICEGMMGLIKETNDILESGLAKEVTDAAIIAYVQKMEHYEISTYGTALAYARQLRMVKAEALINETLNEEYEADDLLTALATASFNKESVPQYIEPTPDADAVMDSEDDQSENTAQVQITERTINSPGGRAGTSHRRYGSGESRGH</sequence>
<dbReference type="EMBL" id="CADCVN010001157">
    <property type="protein sequence ID" value="CAA9521605.1"/>
    <property type="molecule type" value="Genomic_DNA"/>
</dbReference>
<dbReference type="InterPro" id="IPR047114">
    <property type="entry name" value="YciF"/>
</dbReference>
<protein>
    <submittedName>
        <fullName evidence="2">Uncharacterized protein</fullName>
    </submittedName>
</protein>
<dbReference type="InterPro" id="IPR012347">
    <property type="entry name" value="Ferritin-like"/>
</dbReference>
<dbReference type="Gene3D" id="1.20.1260.10">
    <property type="match status" value="1"/>
</dbReference>
<dbReference type="InterPro" id="IPR010287">
    <property type="entry name" value="DUF892_YciF-like"/>
</dbReference>
<name>A0A6J4TEF4_9BACT</name>
<reference evidence="2" key="1">
    <citation type="submission" date="2020-02" db="EMBL/GenBank/DDBJ databases">
        <authorList>
            <person name="Meier V. D."/>
        </authorList>
    </citation>
    <scope>NUCLEOTIDE SEQUENCE</scope>
    <source>
        <strain evidence="2">AVDCRST_MAG96</strain>
    </source>
</reference>
<feature type="region of interest" description="Disordered" evidence="1">
    <location>
        <begin position="171"/>
        <end position="225"/>
    </location>
</feature>
<dbReference type="AlphaFoldDB" id="A0A6J4TEF4"/>
<dbReference type="Pfam" id="PF05974">
    <property type="entry name" value="DUF892"/>
    <property type="match status" value="1"/>
</dbReference>